<dbReference type="GO" id="GO:0000287">
    <property type="term" value="F:magnesium ion binding"/>
    <property type="evidence" value="ECO:0007669"/>
    <property type="project" value="UniProtKB-UniRule"/>
</dbReference>
<organism evidence="7 8">
    <name type="scientific">Candidatus Daviesbacteria bacterium GW2011_GWA2_42_7</name>
    <dbReference type="NCBI Taxonomy" id="1618425"/>
    <lineage>
        <taxon>Bacteria</taxon>
        <taxon>Candidatus Daviesiibacteriota</taxon>
    </lineage>
</organism>
<proteinExistence type="inferred from homology"/>
<dbReference type="Gene3D" id="3.40.50.2020">
    <property type="match status" value="1"/>
</dbReference>
<comment type="pathway">
    <text evidence="1 6">Pyrimidine metabolism; UMP biosynthesis via de novo pathway; UMP from orotate: step 1/2.</text>
</comment>
<comment type="similarity">
    <text evidence="6">Belongs to the purine/pyrimidine phosphoribosyltransferase family. PyrE subfamily.</text>
</comment>
<dbReference type="UniPathway" id="UPA00070">
    <property type="reaction ID" value="UER00119"/>
</dbReference>
<evidence type="ECO:0000256" key="3">
    <source>
        <dbReference type="ARBA" id="ARBA00022676"/>
    </source>
</evidence>
<comment type="function">
    <text evidence="6">Catalyzes the transfer of a ribosyl phosphate group from 5-phosphoribose 1-diphosphate to orotate, leading to the formation of orotidine monophosphate (OMP).</text>
</comment>
<comment type="catalytic activity">
    <reaction evidence="6">
        <text>orotidine 5'-phosphate + diphosphate = orotate + 5-phospho-alpha-D-ribose 1-diphosphate</text>
        <dbReference type="Rhea" id="RHEA:10380"/>
        <dbReference type="ChEBI" id="CHEBI:30839"/>
        <dbReference type="ChEBI" id="CHEBI:33019"/>
        <dbReference type="ChEBI" id="CHEBI:57538"/>
        <dbReference type="ChEBI" id="CHEBI:58017"/>
        <dbReference type="EC" id="2.4.2.10"/>
    </reaction>
</comment>
<dbReference type="PANTHER" id="PTHR19278:SF9">
    <property type="entry name" value="URIDINE 5'-MONOPHOSPHATE SYNTHASE"/>
    <property type="match status" value="1"/>
</dbReference>
<dbReference type="SUPFAM" id="SSF53271">
    <property type="entry name" value="PRTase-like"/>
    <property type="match status" value="1"/>
</dbReference>
<dbReference type="GO" id="GO:0044205">
    <property type="term" value="P:'de novo' UMP biosynthetic process"/>
    <property type="evidence" value="ECO:0007669"/>
    <property type="project" value="UniProtKB-UniRule"/>
</dbReference>
<comment type="subunit">
    <text evidence="6">Homodimer.</text>
</comment>
<evidence type="ECO:0000313" key="8">
    <source>
        <dbReference type="Proteomes" id="UP000034785"/>
    </source>
</evidence>
<dbReference type="PATRIC" id="fig|1618425.3.peg.539"/>
<dbReference type="EMBL" id="LCEJ01000032">
    <property type="protein sequence ID" value="KKS70224.1"/>
    <property type="molecule type" value="Genomic_DNA"/>
</dbReference>
<evidence type="ECO:0000256" key="5">
    <source>
        <dbReference type="ARBA" id="ARBA00022975"/>
    </source>
</evidence>
<comment type="caution">
    <text evidence="6">Lacks conserved residue(s) required for the propagation of feature annotation.</text>
</comment>
<accession>A0A0G1BAK8</accession>
<feature type="binding site" evidence="6">
    <location>
        <position position="114"/>
    </location>
    <ligand>
        <name>5-phospho-alpha-D-ribose 1-diphosphate</name>
        <dbReference type="ChEBI" id="CHEBI:58017"/>
        <note>ligand shared between dimeric partners</note>
    </ligand>
</feature>
<dbReference type="GO" id="GO:0019856">
    <property type="term" value="P:pyrimidine nucleobase biosynthetic process"/>
    <property type="evidence" value="ECO:0007669"/>
    <property type="project" value="TreeGrafter"/>
</dbReference>
<dbReference type="HAMAP" id="MF_01208">
    <property type="entry name" value="PyrE"/>
    <property type="match status" value="1"/>
</dbReference>
<feature type="binding site" evidence="6">
    <location>
        <position position="173"/>
    </location>
    <ligand>
        <name>orotate</name>
        <dbReference type="ChEBI" id="CHEBI:30839"/>
    </ligand>
</feature>
<evidence type="ECO:0000256" key="2">
    <source>
        <dbReference type="ARBA" id="ARBA00011971"/>
    </source>
</evidence>
<name>A0A0G1BAK8_9BACT</name>
<dbReference type="PANTHER" id="PTHR19278">
    <property type="entry name" value="OROTATE PHOSPHORIBOSYLTRANSFERASE"/>
    <property type="match status" value="1"/>
</dbReference>
<evidence type="ECO:0000313" key="7">
    <source>
        <dbReference type="EMBL" id="KKS70224.1"/>
    </source>
</evidence>
<dbReference type="Proteomes" id="UP000034785">
    <property type="component" value="Unassembled WGS sequence"/>
</dbReference>
<keyword evidence="6" id="KW-0460">Magnesium</keyword>
<keyword evidence="3 6" id="KW-0328">Glycosyltransferase</keyword>
<reference evidence="7 8" key="1">
    <citation type="journal article" date="2015" name="Nature">
        <title>rRNA introns, odd ribosomes, and small enigmatic genomes across a large radiation of phyla.</title>
        <authorList>
            <person name="Brown C.T."/>
            <person name="Hug L.A."/>
            <person name="Thomas B.C."/>
            <person name="Sharon I."/>
            <person name="Castelle C.J."/>
            <person name="Singh A."/>
            <person name="Wilkins M.J."/>
            <person name="Williams K.H."/>
            <person name="Banfield J.F."/>
        </authorList>
    </citation>
    <scope>NUCLEOTIDE SEQUENCE [LARGE SCALE GENOMIC DNA]</scope>
</reference>
<dbReference type="CDD" id="cd06223">
    <property type="entry name" value="PRTases_typeI"/>
    <property type="match status" value="1"/>
</dbReference>
<feature type="binding site" evidence="6">
    <location>
        <position position="121"/>
    </location>
    <ligand>
        <name>5-phospho-alpha-D-ribose 1-diphosphate</name>
        <dbReference type="ChEBI" id="CHEBI:58017"/>
        <note>ligand shared between dimeric partners</note>
    </ligand>
</feature>
<protein>
    <recommendedName>
        <fullName evidence="2 6">Orotate phosphoribosyltransferase</fullName>
        <shortName evidence="6">OPRT</shortName>
        <shortName evidence="6">OPRTase</shortName>
        <ecNumber evidence="2 6">2.4.2.10</ecNumber>
    </recommendedName>
</protein>
<feature type="binding site" evidence="6">
    <location>
        <position position="145"/>
    </location>
    <ligand>
        <name>orotate</name>
        <dbReference type="ChEBI" id="CHEBI:30839"/>
    </ligand>
</feature>
<dbReference type="InterPro" id="IPR023031">
    <property type="entry name" value="OPRT"/>
</dbReference>
<feature type="binding site" description="in other chain" evidence="6">
    <location>
        <begin position="141"/>
        <end position="149"/>
    </location>
    <ligand>
        <name>5-phospho-alpha-D-ribose 1-diphosphate</name>
        <dbReference type="ChEBI" id="CHEBI:58017"/>
        <note>ligand shared between dimeric partners</note>
    </ligand>
</feature>
<comment type="caution">
    <text evidence="7">The sequence shown here is derived from an EMBL/GenBank/DDBJ whole genome shotgun (WGS) entry which is preliminary data.</text>
</comment>
<gene>
    <name evidence="6" type="primary">pyrE</name>
    <name evidence="7" type="ORF">UV41_C0032G0002</name>
</gene>
<dbReference type="GO" id="GO:0004588">
    <property type="term" value="F:orotate phosphoribosyltransferase activity"/>
    <property type="evidence" value="ECO:0007669"/>
    <property type="project" value="UniProtKB-UniRule"/>
</dbReference>
<feature type="binding site" evidence="6">
    <location>
        <position position="118"/>
    </location>
    <ligand>
        <name>5-phospho-alpha-D-ribose 1-diphosphate</name>
        <dbReference type="ChEBI" id="CHEBI:58017"/>
        <note>ligand shared between dimeric partners</note>
    </ligand>
</feature>
<comment type="cofactor">
    <cofactor evidence="6">
        <name>Mg(2+)</name>
        <dbReference type="ChEBI" id="CHEBI:18420"/>
    </cofactor>
</comment>
<feature type="binding site" description="in other chain" evidence="6">
    <location>
        <position position="115"/>
    </location>
    <ligand>
        <name>5-phospho-alpha-D-ribose 1-diphosphate</name>
        <dbReference type="ChEBI" id="CHEBI:58017"/>
        <note>ligand shared between dimeric partners</note>
    </ligand>
</feature>
<keyword evidence="4 6" id="KW-0808">Transferase</keyword>
<sequence length="223" mass="24416">MVSQEGSPQNTHPEGLTTTQEALADSLFEVGAIKFGAFRLRLHERNPDAPLSPYYVDLRVLPLYPVVMKQAARAYAQVALSAEHYDVVLGISEAGNPLATAFSLETGTPQIYLRKEEKIGHGIPGNFMTPINPGETVLLLDDLVTQADSKLDAIRTLESSGLIVRDVAVLVDREQGGAKQLADAGYRLHAATPFSKLLDYYHRVGKIDEAKYKEAKDYMTANS</sequence>
<dbReference type="InterPro" id="IPR029057">
    <property type="entry name" value="PRTase-like"/>
</dbReference>
<evidence type="ECO:0000256" key="1">
    <source>
        <dbReference type="ARBA" id="ARBA00004889"/>
    </source>
</evidence>
<dbReference type="InterPro" id="IPR000836">
    <property type="entry name" value="PRTase_dom"/>
</dbReference>
<evidence type="ECO:0000256" key="6">
    <source>
        <dbReference type="HAMAP-Rule" id="MF_01208"/>
    </source>
</evidence>
<keyword evidence="5 6" id="KW-0665">Pyrimidine biosynthesis</keyword>
<dbReference type="AlphaFoldDB" id="A0A0G1BAK8"/>
<dbReference type="EC" id="2.4.2.10" evidence="2 6"/>
<evidence type="ECO:0000256" key="4">
    <source>
        <dbReference type="ARBA" id="ARBA00022679"/>
    </source>
</evidence>